<sequence length="151" mass="16833">MPKGSVCNVLLTSCEDGVCRLWSETVLPEDSILGGQITENTYSSSLPGLGGKDKIQHALEVETTQYTHTHTHTGTPNTHTRTPNTPANTHTHRHAKHTRKHKHTHTQASQTHPQSHTHTQARQTHPQTHTHTKCVLETNFVVVILNVHFIS</sequence>
<dbReference type="GO" id="GO:0007035">
    <property type="term" value="P:vacuolar acidification"/>
    <property type="evidence" value="ECO:0007669"/>
    <property type="project" value="TreeGrafter"/>
</dbReference>
<dbReference type="STRING" id="62062.ENSHHUP00000015593"/>
<dbReference type="GO" id="GO:0043291">
    <property type="term" value="C:RAVE complex"/>
    <property type="evidence" value="ECO:0007669"/>
    <property type="project" value="TreeGrafter"/>
</dbReference>
<evidence type="ECO:0000313" key="2">
    <source>
        <dbReference type="Ensembl" id="ENSHHUP00000015593.1"/>
    </source>
</evidence>
<reference evidence="2" key="3">
    <citation type="submission" date="2025-09" db="UniProtKB">
        <authorList>
            <consortium name="Ensembl"/>
        </authorList>
    </citation>
    <scope>IDENTIFICATION</scope>
</reference>
<dbReference type="Ensembl" id="ENSHHUT00000016145.1">
    <property type="protein sequence ID" value="ENSHHUP00000015593.1"/>
    <property type="gene ID" value="ENSHHUG00000009708.1"/>
</dbReference>
<dbReference type="Proteomes" id="UP000314982">
    <property type="component" value="Unassembled WGS sequence"/>
</dbReference>
<protein>
    <submittedName>
        <fullName evidence="2">Uncharacterized protein</fullName>
    </submittedName>
</protein>
<reference evidence="3" key="1">
    <citation type="submission" date="2018-06" db="EMBL/GenBank/DDBJ databases">
        <title>Genome assembly of Danube salmon.</title>
        <authorList>
            <person name="Macqueen D.J."/>
            <person name="Gundappa M.K."/>
        </authorList>
    </citation>
    <scope>NUCLEOTIDE SEQUENCE [LARGE SCALE GENOMIC DNA]</scope>
</reference>
<evidence type="ECO:0000313" key="3">
    <source>
        <dbReference type="Proteomes" id="UP000314982"/>
    </source>
</evidence>
<reference evidence="2" key="2">
    <citation type="submission" date="2025-08" db="UniProtKB">
        <authorList>
            <consortium name="Ensembl"/>
        </authorList>
    </citation>
    <scope>IDENTIFICATION</scope>
</reference>
<feature type="compositionally biased region" description="Basic residues" evidence="1">
    <location>
        <begin position="90"/>
        <end position="105"/>
    </location>
</feature>
<name>A0A4W5KEY0_9TELE</name>
<evidence type="ECO:0000256" key="1">
    <source>
        <dbReference type="SAM" id="MobiDB-lite"/>
    </source>
</evidence>
<proteinExistence type="predicted"/>
<dbReference type="PANTHER" id="PTHR13950:SF13">
    <property type="entry name" value="DMX-LIKE PROTEIN 2"/>
    <property type="match status" value="1"/>
</dbReference>
<dbReference type="InterPro" id="IPR052208">
    <property type="entry name" value="DmX-like/RAVE_component"/>
</dbReference>
<organism evidence="2 3">
    <name type="scientific">Hucho hucho</name>
    <name type="common">huchen</name>
    <dbReference type="NCBI Taxonomy" id="62062"/>
    <lineage>
        <taxon>Eukaryota</taxon>
        <taxon>Metazoa</taxon>
        <taxon>Chordata</taxon>
        <taxon>Craniata</taxon>
        <taxon>Vertebrata</taxon>
        <taxon>Euteleostomi</taxon>
        <taxon>Actinopterygii</taxon>
        <taxon>Neopterygii</taxon>
        <taxon>Teleostei</taxon>
        <taxon>Protacanthopterygii</taxon>
        <taxon>Salmoniformes</taxon>
        <taxon>Salmonidae</taxon>
        <taxon>Salmoninae</taxon>
        <taxon>Hucho</taxon>
    </lineage>
</organism>
<dbReference type="PANTHER" id="PTHR13950">
    <property type="entry name" value="RABCONNECTIN-RELATED"/>
    <property type="match status" value="1"/>
</dbReference>
<accession>A0A4W5KEY0</accession>
<feature type="compositionally biased region" description="Low complexity" evidence="1">
    <location>
        <begin position="67"/>
        <end position="89"/>
    </location>
</feature>
<keyword evidence="3" id="KW-1185">Reference proteome</keyword>
<dbReference type="AlphaFoldDB" id="A0A4W5KEY0"/>
<feature type="compositionally biased region" description="Polar residues" evidence="1">
    <location>
        <begin position="107"/>
        <end position="129"/>
    </location>
</feature>
<feature type="region of interest" description="Disordered" evidence="1">
    <location>
        <begin position="67"/>
        <end position="130"/>
    </location>
</feature>